<evidence type="ECO:0000313" key="2">
    <source>
        <dbReference type="Proteomes" id="UP001358586"/>
    </source>
</evidence>
<accession>A0ABR0NFH9</accession>
<protein>
    <submittedName>
        <fullName evidence="1">Uncharacterized protein</fullName>
    </submittedName>
</protein>
<sequence length="87" mass="9995">MLFRELYRTTDPSAMDIGRSLILMQLWALYQMPFLASISHQSYWSGIMAIEYFGSSVAYSISQHCQYDWGRSIGLTGGGNMEMIRKK</sequence>
<organism evidence="1 2">
    <name type="scientific">Gossypium arboreum</name>
    <name type="common">Tree cotton</name>
    <name type="synonym">Gossypium nanking</name>
    <dbReference type="NCBI Taxonomy" id="29729"/>
    <lineage>
        <taxon>Eukaryota</taxon>
        <taxon>Viridiplantae</taxon>
        <taxon>Streptophyta</taxon>
        <taxon>Embryophyta</taxon>
        <taxon>Tracheophyta</taxon>
        <taxon>Spermatophyta</taxon>
        <taxon>Magnoliopsida</taxon>
        <taxon>eudicotyledons</taxon>
        <taxon>Gunneridae</taxon>
        <taxon>Pentapetalae</taxon>
        <taxon>rosids</taxon>
        <taxon>malvids</taxon>
        <taxon>Malvales</taxon>
        <taxon>Malvaceae</taxon>
        <taxon>Malvoideae</taxon>
        <taxon>Gossypium</taxon>
    </lineage>
</organism>
<dbReference type="EMBL" id="JARKNE010000010">
    <property type="protein sequence ID" value="KAK5793585.1"/>
    <property type="molecule type" value="Genomic_DNA"/>
</dbReference>
<gene>
    <name evidence="1" type="ORF">PVK06_034737</name>
</gene>
<keyword evidence="2" id="KW-1185">Reference proteome</keyword>
<proteinExistence type="predicted"/>
<name>A0ABR0NFH9_GOSAR</name>
<dbReference type="Proteomes" id="UP001358586">
    <property type="component" value="Chromosome 10"/>
</dbReference>
<reference evidence="1 2" key="1">
    <citation type="submission" date="2023-03" db="EMBL/GenBank/DDBJ databases">
        <title>WGS of Gossypium arboreum.</title>
        <authorList>
            <person name="Yu D."/>
        </authorList>
    </citation>
    <scope>NUCLEOTIDE SEQUENCE [LARGE SCALE GENOMIC DNA]</scope>
    <source>
        <tissue evidence="1">Leaf</tissue>
    </source>
</reference>
<comment type="caution">
    <text evidence="1">The sequence shown here is derived from an EMBL/GenBank/DDBJ whole genome shotgun (WGS) entry which is preliminary data.</text>
</comment>
<evidence type="ECO:0000313" key="1">
    <source>
        <dbReference type="EMBL" id="KAK5793585.1"/>
    </source>
</evidence>